<evidence type="ECO:0000259" key="7">
    <source>
        <dbReference type="Pfam" id="PF13456"/>
    </source>
</evidence>
<dbReference type="PANTHER" id="PTHR48475:SF1">
    <property type="entry name" value="RNASE H TYPE-1 DOMAIN-CONTAINING PROTEIN"/>
    <property type="match status" value="1"/>
</dbReference>
<dbReference type="Pfam" id="PF13456">
    <property type="entry name" value="RVT_3"/>
    <property type="match status" value="1"/>
</dbReference>
<accession>A0A2N9GU85</accession>
<evidence type="ECO:0000259" key="9">
    <source>
        <dbReference type="Pfam" id="PF17921"/>
    </source>
</evidence>
<evidence type="ECO:0000256" key="6">
    <source>
        <dbReference type="ARBA" id="ARBA00022918"/>
    </source>
</evidence>
<name>A0A2N9GU85_FAGSY</name>
<dbReference type="SUPFAM" id="SSF53098">
    <property type="entry name" value="Ribonuclease H-like"/>
    <property type="match status" value="2"/>
</dbReference>
<dbReference type="EMBL" id="OIVN01002369">
    <property type="protein sequence ID" value="SPD03038.1"/>
    <property type="molecule type" value="Genomic_DNA"/>
</dbReference>
<evidence type="ECO:0000256" key="2">
    <source>
        <dbReference type="ARBA" id="ARBA00022695"/>
    </source>
</evidence>
<keyword evidence="1" id="KW-0808">Transferase</keyword>
<dbReference type="CDD" id="cd09279">
    <property type="entry name" value="RNase_HI_like"/>
    <property type="match status" value="1"/>
</dbReference>
<dbReference type="GO" id="GO:0004523">
    <property type="term" value="F:RNA-DNA hybrid ribonuclease activity"/>
    <property type="evidence" value="ECO:0007669"/>
    <property type="project" value="InterPro"/>
</dbReference>
<dbReference type="InterPro" id="IPR036397">
    <property type="entry name" value="RNaseH_sf"/>
</dbReference>
<feature type="domain" description="Integrase zinc-binding" evidence="9">
    <location>
        <begin position="540"/>
        <end position="592"/>
    </location>
</feature>
<keyword evidence="3" id="KW-0540">Nuclease</keyword>
<organism evidence="10">
    <name type="scientific">Fagus sylvatica</name>
    <name type="common">Beechnut</name>
    <dbReference type="NCBI Taxonomy" id="28930"/>
    <lineage>
        <taxon>Eukaryota</taxon>
        <taxon>Viridiplantae</taxon>
        <taxon>Streptophyta</taxon>
        <taxon>Embryophyta</taxon>
        <taxon>Tracheophyta</taxon>
        <taxon>Spermatophyta</taxon>
        <taxon>Magnoliopsida</taxon>
        <taxon>eudicotyledons</taxon>
        <taxon>Gunneridae</taxon>
        <taxon>Pentapetalae</taxon>
        <taxon>rosids</taxon>
        <taxon>fabids</taxon>
        <taxon>Fagales</taxon>
        <taxon>Fagaceae</taxon>
        <taxon>Fagus</taxon>
    </lineage>
</organism>
<evidence type="ECO:0000313" key="10">
    <source>
        <dbReference type="EMBL" id="SPD03038.1"/>
    </source>
</evidence>
<dbReference type="Gene3D" id="1.10.340.70">
    <property type="match status" value="1"/>
</dbReference>
<dbReference type="AlphaFoldDB" id="A0A2N9GU85"/>
<dbReference type="Gene3D" id="3.10.20.370">
    <property type="match status" value="1"/>
</dbReference>
<evidence type="ECO:0000256" key="1">
    <source>
        <dbReference type="ARBA" id="ARBA00022679"/>
    </source>
</evidence>
<protein>
    <submittedName>
        <fullName evidence="10">Uncharacterized protein</fullName>
    </submittedName>
</protein>
<evidence type="ECO:0000256" key="4">
    <source>
        <dbReference type="ARBA" id="ARBA00022759"/>
    </source>
</evidence>
<dbReference type="GO" id="GO:0003676">
    <property type="term" value="F:nucleic acid binding"/>
    <property type="evidence" value="ECO:0007669"/>
    <property type="project" value="InterPro"/>
</dbReference>
<dbReference type="InterPro" id="IPR002156">
    <property type="entry name" value="RNaseH_domain"/>
</dbReference>
<gene>
    <name evidence="10" type="ORF">FSB_LOCUS30920</name>
</gene>
<dbReference type="SUPFAM" id="SSF56672">
    <property type="entry name" value="DNA/RNA polymerases"/>
    <property type="match status" value="1"/>
</dbReference>
<dbReference type="InterPro" id="IPR043502">
    <property type="entry name" value="DNA/RNA_pol_sf"/>
</dbReference>
<proteinExistence type="predicted"/>
<feature type="domain" description="RNase H type-1" evidence="7">
    <location>
        <begin position="253"/>
        <end position="369"/>
    </location>
</feature>
<dbReference type="InterPro" id="IPR043128">
    <property type="entry name" value="Rev_trsase/Diguanyl_cyclase"/>
</dbReference>
<keyword evidence="4" id="KW-0255">Endonuclease</keyword>
<dbReference type="Gene3D" id="3.30.70.270">
    <property type="match status" value="1"/>
</dbReference>
<keyword evidence="2" id="KW-0548">Nucleotidyltransferase</keyword>
<dbReference type="Gene3D" id="3.30.420.10">
    <property type="entry name" value="Ribonuclease H-like superfamily/Ribonuclease H"/>
    <property type="match status" value="3"/>
</dbReference>
<feature type="domain" description="Reverse transcriptase RNase H-like" evidence="8">
    <location>
        <begin position="94"/>
        <end position="197"/>
    </location>
</feature>
<dbReference type="InterPro" id="IPR012337">
    <property type="entry name" value="RNaseH-like_sf"/>
</dbReference>
<dbReference type="InterPro" id="IPR041588">
    <property type="entry name" value="Integrase_H2C2"/>
</dbReference>
<dbReference type="InterPro" id="IPR041373">
    <property type="entry name" value="RT_RNaseH"/>
</dbReference>
<dbReference type="Pfam" id="PF17917">
    <property type="entry name" value="RT_RNaseH"/>
    <property type="match status" value="1"/>
</dbReference>
<keyword evidence="5" id="KW-0378">Hydrolase</keyword>
<evidence type="ECO:0000259" key="8">
    <source>
        <dbReference type="Pfam" id="PF17917"/>
    </source>
</evidence>
<keyword evidence="6" id="KW-0695">RNA-directed DNA polymerase</keyword>
<sequence length="868" mass="97526">MGFLVHNRGIDVDPAKASAIATMKAPTSHKELKSFLGRLSYIRRFIPGLAAITVVFTPLMKKGVPFVWSTACQQAFEKIQVIITKLPTVCAPVPGRPLRLYLASNSEAIGGLVAQEDEDGTERPIYYVSRALRDAETRYSGAERACLALIYASQRLRHYFLAHKIQLMTKSHPINGLLHRPVLSGRLAQWLLQLSQYEIITETPTAIKSQAIVDLLAQFPGEDNSLISHEVPGGMGEALLADLVDSTWTLKFDSSSTSNSSGAGIVLIREDRETIAKSFKLDFSCSNNASEYEAYITGLAIAHEMGIKHLRVIGDSNLIICQTKGEFSLKKPSLALYRALAQKLEEKFDTFEISHAMRCENQYADALATLGSQVSFEGSKVDVTIDKRSMPITDLLKEKFKEQNFDAEDWWTPIKAKLMSPEGVADLKVLKDYVLIAGDLYRRLPGGVLARYVYLQEAAKKLTEVHERSCEFRDEIYATFISSDWRTPFLEYLIENILPQTSQAAIRLKKLATRYFVERGILFRKGFHGDLLRCLSLAESQTVMKEAHSGKYGEHQGKKRLYQLLLTLGYYWPTMKKDTADFVKSCHTCQLQANLIHTHPTSLQNMATPWPFHTWGLDLIGPINPPSGGYIWILVATKYFSKWVEAIPLRKATGAAMANFIREHIITRSTRYYPQGNGQAEATNRMLLRILSKMVFDYGKGWSSHLADTLWAYRGSTKTTTGFTPFSLVYGTDAISPTELLVPSPRILHGTDLEADADICAEAKVADLERLEEARELAQVHSLRYHQKLAGAYEKTLQTRIFAKGQMVLRTVDHVRRGLPSPSKFAPNWEGPYLIREAYDSGYYKLATADGTTLVDPINGKWLKRYYS</sequence>
<evidence type="ECO:0000256" key="5">
    <source>
        <dbReference type="ARBA" id="ARBA00022801"/>
    </source>
</evidence>
<dbReference type="GO" id="GO:0003964">
    <property type="term" value="F:RNA-directed DNA polymerase activity"/>
    <property type="evidence" value="ECO:0007669"/>
    <property type="project" value="UniProtKB-KW"/>
</dbReference>
<evidence type="ECO:0000256" key="3">
    <source>
        <dbReference type="ARBA" id="ARBA00022722"/>
    </source>
</evidence>
<dbReference type="PANTHER" id="PTHR48475">
    <property type="entry name" value="RIBONUCLEASE H"/>
    <property type="match status" value="1"/>
</dbReference>
<dbReference type="Pfam" id="PF17921">
    <property type="entry name" value="Integrase_H2C2"/>
    <property type="match status" value="1"/>
</dbReference>
<reference evidence="10" key="1">
    <citation type="submission" date="2018-02" db="EMBL/GenBank/DDBJ databases">
        <authorList>
            <person name="Cohen D.B."/>
            <person name="Kent A.D."/>
        </authorList>
    </citation>
    <scope>NUCLEOTIDE SEQUENCE</scope>
</reference>